<protein>
    <submittedName>
        <fullName evidence="1">Uncharacterized protein</fullName>
    </submittedName>
</protein>
<evidence type="ECO:0000313" key="2">
    <source>
        <dbReference type="Proteomes" id="UP001163603"/>
    </source>
</evidence>
<name>A0ACC0YGN2_9ROSI</name>
<proteinExistence type="predicted"/>
<evidence type="ECO:0000313" key="1">
    <source>
        <dbReference type="EMBL" id="KAJ0035124.1"/>
    </source>
</evidence>
<gene>
    <name evidence="1" type="ORF">Pint_25577</name>
</gene>
<sequence>MTTFHIVGLCFPPLSIACYDIYDNRIPFASVTGVIVKLNTSTSVNIHVDKFKIDLSADNLTLNIEIQPHYEVTLVISPQDELASVSIPCQIIPGSLKHVTIQSPNFGNNLLPGSMVKQLKFEVDDNGCVDLSGLLKVTVGYGKSVTNTTLLTIGLHVQVPLLQSPKTESSEIPSYSDRKLQLLEGSTPLKHVGNLAVSIVKTKKELENEICKYGSRIKNHEMALKIVNDQTAEVEQVLSKLQASTEPRMLTDPYSLLTKEEITRQIESGGQSVAAVLCCVGKEFPLHESRTDFIEDIVGLVALTGNAWTSKLSKQVTILMLAEYLGEDQMVALVYRSFRAACALEEFSTGELDGSDPQRRLALLEPILPCGDTPPGFMGYAVNMVDLDEHHVYTRTSASDGLRETLFYRLFGKLQVYRIREDVIEAHACTKHCSISLDGEILKENGLICLGHWNPTICFPVVGQVDMLPSSESKEKLNQIEEKKLKLGKLVCLKEKHTTALEKALKKFNKKKEKYKEHMFEISPKLRDYYLVYGNPKEE</sequence>
<dbReference type="EMBL" id="CM047742">
    <property type="protein sequence ID" value="KAJ0035124.1"/>
    <property type="molecule type" value="Genomic_DNA"/>
</dbReference>
<reference evidence="2" key="1">
    <citation type="journal article" date="2023" name="G3 (Bethesda)">
        <title>Genome assembly and association tests identify interacting loci associated with vigor, precocity, and sex in interspecific pistachio rootstocks.</title>
        <authorList>
            <person name="Palmer W."/>
            <person name="Jacygrad E."/>
            <person name="Sagayaradj S."/>
            <person name="Cavanaugh K."/>
            <person name="Han R."/>
            <person name="Bertier L."/>
            <person name="Beede B."/>
            <person name="Kafkas S."/>
            <person name="Golino D."/>
            <person name="Preece J."/>
            <person name="Michelmore R."/>
        </authorList>
    </citation>
    <scope>NUCLEOTIDE SEQUENCE [LARGE SCALE GENOMIC DNA]</scope>
</reference>
<comment type="caution">
    <text evidence="1">The sequence shown here is derived from an EMBL/GenBank/DDBJ whole genome shotgun (WGS) entry which is preliminary data.</text>
</comment>
<organism evidence="1 2">
    <name type="scientific">Pistacia integerrima</name>
    <dbReference type="NCBI Taxonomy" id="434235"/>
    <lineage>
        <taxon>Eukaryota</taxon>
        <taxon>Viridiplantae</taxon>
        <taxon>Streptophyta</taxon>
        <taxon>Embryophyta</taxon>
        <taxon>Tracheophyta</taxon>
        <taxon>Spermatophyta</taxon>
        <taxon>Magnoliopsida</taxon>
        <taxon>eudicotyledons</taxon>
        <taxon>Gunneridae</taxon>
        <taxon>Pentapetalae</taxon>
        <taxon>rosids</taxon>
        <taxon>malvids</taxon>
        <taxon>Sapindales</taxon>
        <taxon>Anacardiaceae</taxon>
        <taxon>Pistacia</taxon>
    </lineage>
</organism>
<keyword evidence="2" id="KW-1185">Reference proteome</keyword>
<dbReference type="Proteomes" id="UP001163603">
    <property type="component" value="Chromosome 7"/>
</dbReference>
<accession>A0ACC0YGN2</accession>